<dbReference type="InterPro" id="IPR036291">
    <property type="entry name" value="NAD(P)-bd_dom_sf"/>
</dbReference>
<dbReference type="PANTHER" id="PTHR48079">
    <property type="entry name" value="PROTEIN YEEZ"/>
    <property type="match status" value="1"/>
</dbReference>
<evidence type="ECO:0000259" key="1">
    <source>
        <dbReference type="Pfam" id="PF13460"/>
    </source>
</evidence>
<gene>
    <name evidence="2" type="ORF">M011DRAFT_465118</name>
</gene>
<proteinExistence type="predicted"/>
<dbReference type="GO" id="GO:0004029">
    <property type="term" value="F:aldehyde dehydrogenase (NAD+) activity"/>
    <property type="evidence" value="ECO:0007669"/>
    <property type="project" value="TreeGrafter"/>
</dbReference>
<evidence type="ECO:0000313" key="3">
    <source>
        <dbReference type="Proteomes" id="UP000799440"/>
    </source>
</evidence>
<dbReference type="Gene3D" id="3.40.50.720">
    <property type="entry name" value="NAD(P)-binding Rossmann-like Domain"/>
    <property type="match status" value="1"/>
</dbReference>
<organism evidence="2 3">
    <name type="scientific">Sporormia fimetaria CBS 119925</name>
    <dbReference type="NCBI Taxonomy" id="1340428"/>
    <lineage>
        <taxon>Eukaryota</taxon>
        <taxon>Fungi</taxon>
        <taxon>Dikarya</taxon>
        <taxon>Ascomycota</taxon>
        <taxon>Pezizomycotina</taxon>
        <taxon>Dothideomycetes</taxon>
        <taxon>Pleosporomycetidae</taxon>
        <taxon>Pleosporales</taxon>
        <taxon>Sporormiaceae</taxon>
        <taxon>Sporormia</taxon>
    </lineage>
</organism>
<dbReference type="EMBL" id="MU006564">
    <property type="protein sequence ID" value="KAF2750351.1"/>
    <property type="molecule type" value="Genomic_DNA"/>
</dbReference>
<dbReference type="AlphaFoldDB" id="A0A6A6VMA5"/>
<dbReference type="InterPro" id="IPR051783">
    <property type="entry name" value="NAD(P)-dependent_oxidoreduct"/>
</dbReference>
<reference evidence="2" key="1">
    <citation type="journal article" date="2020" name="Stud. Mycol.">
        <title>101 Dothideomycetes genomes: a test case for predicting lifestyles and emergence of pathogens.</title>
        <authorList>
            <person name="Haridas S."/>
            <person name="Albert R."/>
            <person name="Binder M."/>
            <person name="Bloem J."/>
            <person name="Labutti K."/>
            <person name="Salamov A."/>
            <person name="Andreopoulos B."/>
            <person name="Baker S."/>
            <person name="Barry K."/>
            <person name="Bills G."/>
            <person name="Bluhm B."/>
            <person name="Cannon C."/>
            <person name="Castanera R."/>
            <person name="Culley D."/>
            <person name="Daum C."/>
            <person name="Ezra D."/>
            <person name="Gonzalez J."/>
            <person name="Henrissat B."/>
            <person name="Kuo A."/>
            <person name="Liang C."/>
            <person name="Lipzen A."/>
            <person name="Lutzoni F."/>
            <person name="Magnuson J."/>
            <person name="Mondo S."/>
            <person name="Nolan M."/>
            <person name="Ohm R."/>
            <person name="Pangilinan J."/>
            <person name="Park H.-J."/>
            <person name="Ramirez L."/>
            <person name="Alfaro M."/>
            <person name="Sun H."/>
            <person name="Tritt A."/>
            <person name="Yoshinaga Y."/>
            <person name="Zwiers L.-H."/>
            <person name="Turgeon B."/>
            <person name="Goodwin S."/>
            <person name="Spatafora J."/>
            <person name="Crous P."/>
            <person name="Grigoriev I."/>
        </authorList>
    </citation>
    <scope>NUCLEOTIDE SEQUENCE</scope>
    <source>
        <strain evidence="2">CBS 119925</strain>
    </source>
</reference>
<dbReference type="GO" id="GO:0005737">
    <property type="term" value="C:cytoplasm"/>
    <property type="evidence" value="ECO:0007669"/>
    <property type="project" value="TreeGrafter"/>
</dbReference>
<dbReference type="SUPFAM" id="SSF51735">
    <property type="entry name" value="NAD(P)-binding Rossmann-fold domains"/>
    <property type="match status" value="1"/>
</dbReference>
<protein>
    <submittedName>
        <fullName evidence="2">NAD(P)-binding protein</fullName>
    </submittedName>
</protein>
<dbReference type="Pfam" id="PF13460">
    <property type="entry name" value="NAD_binding_10"/>
    <property type="match status" value="1"/>
</dbReference>
<accession>A0A6A6VMA5</accession>
<dbReference type="Proteomes" id="UP000799440">
    <property type="component" value="Unassembled WGS sequence"/>
</dbReference>
<evidence type="ECO:0000313" key="2">
    <source>
        <dbReference type="EMBL" id="KAF2750351.1"/>
    </source>
</evidence>
<keyword evidence="3" id="KW-1185">Reference proteome</keyword>
<name>A0A6A6VMA5_9PLEO</name>
<dbReference type="InterPro" id="IPR016040">
    <property type="entry name" value="NAD(P)-bd_dom"/>
</dbReference>
<sequence>MTKLFLTGATGYIGGDLLEVLTATYPDLQITALVRNSDKGAQVASQYPSVRLVYGDLDSTDVITKAASESDIVVNTANCDHAASASAIIAGLAQRTSSSKAYFIHTSGTGILTSADLDTKTFGIYREKVFDDWQGIKEVVNNLPDTALHRTVDKIVLAASHDHPGKIATAIVCPPCIYGVGRGPGNQKSQQAYRLARATLKRGKGVQVGEGKNMWTQVHVRDLSNVFLALFTEAMSAGGGKATWDDEGYYFAEAGGFVWGDVSKGIAKVAKKNGWIESEEVESVSAEEADRLVPMASYMWGSNSRCMAYRARKVLGWQPKEKGLLDTLEEIVEVEARELGVDKGHAAKAAGEA</sequence>
<dbReference type="OrthoDB" id="2130169at2759"/>
<dbReference type="PANTHER" id="PTHR48079:SF7">
    <property type="entry name" value="NAD(P)-BINDING DOMAIN-CONTAINING PROTEIN-RELATED"/>
    <property type="match status" value="1"/>
</dbReference>
<feature type="domain" description="NAD(P)-binding" evidence="1">
    <location>
        <begin position="8"/>
        <end position="90"/>
    </location>
</feature>